<name>A0ABQ8HMA7_9ROSI</name>
<evidence type="ECO:0000256" key="3">
    <source>
        <dbReference type="ARBA" id="ARBA00023295"/>
    </source>
</evidence>
<evidence type="ECO:0000313" key="8">
    <source>
        <dbReference type="EMBL" id="KAH7565485.1"/>
    </source>
</evidence>
<dbReference type="Gene3D" id="2.115.10.20">
    <property type="entry name" value="Glycosyl hydrolase domain, family 43"/>
    <property type="match status" value="1"/>
</dbReference>
<comment type="similarity">
    <text evidence="1 4">Belongs to the glycosyl hydrolase 32 family.</text>
</comment>
<dbReference type="EMBL" id="JAFEMO010000009">
    <property type="protein sequence ID" value="KAH7565485.1"/>
    <property type="molecule type" value="Genomic_DNA"/>
</dbReference>
<dbReference type="Pfam" id="PF08244">
    <property type="entry name" value="Glyco_hydro_32C"/>
    <property type="match status" value="1"/>
</dbReference>
<dbReference type="InterPro" id="IPR013189">
    <property type="entry name" value="Glyco_hydro_32_C"/>
</dbReference>
<dbReference type="InterPro" id="IPR023296">
    <property type="entry name" value="Glyco_hydro_beta-prop_sf"/>
</dbReference>
<accession>A0ABQ8HMA7</accession>
<organism evidence="8 9">
    <name type="scientific">Xanthoceras sorbifolium</name>
    <dbReference type="NCBI Taxonomy" id="99658"/>
    <lineage>
        <taxon>Eukaryota</taxon>
        <taxon>Viridiplantae</taxon>
        <taxon>Streptophyta</taxon>
        <taxon>Embryophyta</taxon>
        <taxon>Tracheophyta</taxon>
        <taxon>Spermatophyta</taxon>
        <taxon>Magnoliopsida</taxon>
        <taxon>eudicotyledons</taxon>
        <taxon>Gunneridae</taxon>
        <taxon>Pentapetalae</taxon>
        <taxon>rosids</taxon>
        <taxon>malvids</taxon>
        <taxon>Sapindales</taxon>
        <taxon>Sapindaceae</taxon>
        <taxon>Xanthoceroideae</taxon>
        <taxon>Xanthoceras</taxon>
    </lineage>
</organism>
<keyword evidence="2 4" id="KW-0378">Hydrolase</keyword>
<dbReference type="PANTHER" id="PTHR31953">
    <property type="entry name" value="BETA-FRUCTOFURANOSIDASE, INSOLUBLE ISOENZYME CWINV1-RELATED"/>
    <property type="match status" value="1"/>
</dbReference>
<dbReference type="CDD" id="cd18624">
    <property type="entry name" value="GH32_Fruct1-like"/>
    <property type="match status" value="1"/>
</dbReference>
<feature type="chain" id="PRO_5045597940" description="Beta-fructofuranosidase" evidence="5">
    <location>
        <begin position="28"/>
        <end position="579"/>
    </location>
</feature>
<protein>
    <recommendedName>
        <fullName evidence="10">Beta-fructofuranosidase</fullName>
    </recommendedName>
</protein>
<feature type="signal peptide" evidence="5">
    <location>
        <begin position="1"/>
        <end position="27"/>
    </location>
</feature>
<evidence type="ECO:0000256" key="4">
    <source>
        <dbReference type="RuleBase" id="RU362110"/>
    </source>
</evidence>
<feature type="domain" description="Glycosyl hydrolase family 32 N-terminal" evidence="6">
    <location>
        <begin position="56"/>
        <end position="375"/>
    </location>
</feature>
<dbReference type="SUPFAM" id="SSF49899">
    <property type="entry name" value="Concanavalin A-like lectins/glucanases"/>
    <property type="match status" value="1"/>
</dbReference>
<evidence type="ECO:0000256" key="2">
    <source>
        <dbReference type="ARBA" id="ARBA00022801"/>
    </source>
</evidence>
<dbReference type="PROSITE" id="PS00609">
    <property type="entry name" value="GLYCOSYL_HYDROL_F32"/>
    <property type="match status" value="1"/>
</dbReference>
<sequence length="579" mass="65570">MASPSISLSFLFICVLFLGKGVHQLEASHHIFARYQTSPKIFHKSLINQAYRTGYHFQPPKNWINDPNGPMVYKGIYHFFYQYNPKGAVWGNIVWGHSTSTDLVNWTPHKPAIFPSQQADIKGCWSGSATILPGGKPMMLYTGVDSQLRQVQNLAMPKNLSDPYLTEWIKYRKNPVMAPTPKNKINASAFRDPTTAWLGPDKMWRVLVGSRVNKLGLAILYKSKDFEHWTLAEKPLHSAEATGIWECPDFFPVKIDGNKGLDTSARGKKVKYVLKNSLDETKHDYYTIGTYDAVKDEYFPDKGMIEGDSGLRYDYGKFYASKTFFDSEKQRRVLWGWANESSNVKDDVQKGWAGVQAIPRNVWLDKSGKQLLQWPIKEIEKLRGNQVKWPSKILEGGSKLEVTGVTAGQADIEVGFEVSHELEKVEVLKEKWYNPQLLCSKKSASVRGGLGPFGFLTFASNTLSEYTAIFFRIYKHHKKHKVLMCSDQSRSSLNKYNDNTTYGVFVDLDPAREQLSLKSLIDRSIVESFSGGGKAVITSRVYPTQAIDNQIKLFVFNNGTSSVKITYLNAWSMKKAQIS</sequence>
<comment type="caution">
    <text evidence="8">The sequence shown here is derived from an EMBL/GenBank/DDBJ whole genome shotgun (WGS) entry which is preliminary data.</text>
</comment>
<dbReference type="InterPro" id="IPR018053">
    <property type="entry name" value="Glyco_hydro_32_AS"/>
</dbReference>
<feature type="domain" description="Glycosyl hydrolase family 32 C-terminal" evidence="7">
    <location>
        <begin position="378"/>
        <end position="571"/>
    </location>
</feature>
<dbReference type="Pfam" id="PF00251">
    <property type="entry name" value="Glyco_hydro_32N"/>
    <property type="match status" value="1"/>
</dbReference>
<dbReference type="InterPro" id="IPR013320">
    <property type="entry name" value="ConA-like_dom_sf"/>
</dbReference>
<keyword evidence="9" id="KW-1185">Reference proteome</keyword>
<dbReference type="Proteomes" id="UP000827721">
    <property type="component" value="Unassembled WGS sequence"/>
</dbReference>
<proteinExistence type="inferred from homology"/>
<dbReference type="SMART" id="SM00640">
    <property type="entry name" value="Glyco_32"/>
    <property type="match status" value="1"/>
</dbReference>
<dbReference type="SUPFAM" id="SSF75005">
    <property type="entry name" value="Arabinanase/levansucrase/invertase"/>
    <property type="match status" value="1"/>
</dbReference>
<evidence type="ECO:0000313" key="9">
    <source>
        <dbReference type="Proteomes" id="UP000827721"/>
    </source>
</evidence>
<evidence type="ECO:0008006" key="10">
    <source>
        <dbReference type="Google" id="ProtNLM"/>
    </source>
</evidence>
<evidence type="ECO:0000259" key="7">
    <source>
        <dbReference type="Pfam" id="PF08244"/>
    </source>
</evidence>
<dbReference type="InterPro" id="IPR013148">
    <property type="entry name" value="Glyco_hydro_32_N"/>
</dbReference>
<evidence type="ECO:0000256" key="1">
    <source>
        <dbReference type="ARBA" id="ARBA00009902"/>
    </source>
</evidence>
<keyword evidence="5" id="KW-0732">Signal</keyword>
<dbReference type="InterPro" id="IPR001362">
    <property type="entry name" value="Glyco_hydro_32"/>
</dbReference>
<dbReference type="Gene3D" id="2.60.120.560">
    <property type="entry name" value="Exo-inulinase, domain 1"/>
    <property type="match status" value="1"/>
</dbReference>
<keyword evidence="3 4" id="KW-0326">Glycosidase</keyword>
<evidence type="ECO:0000256" key="5">
    <source>
        <dbReference type="SAM" id="SignalP"/>
    </source>
</evidence>
<dbReference type="InterPro" id="IPR050551">
    <property type="entry name" value="Fructan_Metab_Enzymes"/>
</dbReference>
<reference evidence="8 9" key="1">
    <citation type="submission" date="2021-02" db="EMBL/GenBank/DDBJ databases">
        <title>Plant Genome Project.</title>
        <authorList>
            <person name="Zhang R.-G."/>
        </authorList>
    </citation>
    <scope>NUCLEOTIDE SEQUENCE [LARGE SCALE GENOMIC DNA]</scope>
    <source>
        <tissue evidence="8">Leaves</tissue>
    </source>
</reference>
<gene>
    <name evidence="8" type="ORF">JRO89_XS09G0216600</name>
</gene>
<evidence type="ECO:0000259" key="6">
    <source>
        <dbReference type="Pfam" id="PF00251"/>
    </source>
</evidence>